<sequence length="285" mass="31582">MPVFELKDDGLRGRRVTLALLIAAMVFLSGCLATSPTEDRAAATATATPTSVERESFPNETVPDDGNEYIVLISSENPHLRPTLSSPALPRIRASRHEPKAIQVFGVSDAGNWQWWQVEIDGKPAYLPTRRDGFASPHVATDLPPEIDEFSNHRDDELVVTGIVPKGPDTAGGVGIRVGFRSPATGPELKYIRFAVSPYNAVGDQVRDELSRRDYALLRLTGPVHPDARERWQTWDRALYNNSIVCFELDEVQVTLMDDSTKTYTGDDLRSLLHSGFENDCSYRG</sequence>
<gene>
    <name evidence="1" type="ORF">J2T57_002605</name>
</gene>
<organism evidence="1 2">
    <name type="scientific">Natronocella acetinitrilica</name>
    <dbReference type="NCBI Taxonomy" id="414046"/>
    <lineage>
        <taxon>Bacteria</taxon>
        <taxon>Pseudomonadati</taxon>
        <taxon>Pseudomonadota</taxon>
        <taxon>Gammaproteobacteria</taxon>
        <taxon>Chromatiales</taxon>
        <taxon>Ectothiorhodospiraceae</taxon>
        <taxon>Natronocella</taxon>
    </lineage>
</organism>
<dbReference type="RefSeq" id="WP_253478925.1">
    <property type="nucleotide sequence ID" value="NZ_JALJXV010000006.1"/>
</dbReference>
<evidence type="ECO:0000313" key="1">
    <source>
        <dbReference type="EMBL" id="MCP1675455.1"/>
    </source>
</evidence>
<protein>
    <submittedName>
        <fullName evidence="1">Uncharacterized protein</fullName>
    </submittedName>
</protein>
<comment type="caution">
    <text evidence="1">The sequence shown here is derived from an EMBL/GenBank/DDBJ whole genome shotgun (WGS) entry which is preliminary data.</text>
</comment>
<dbReference type="EMBL" id="JALJXV010000006">
    <property type="protein sequence ID" value="MCP1675455.1"/>
    <property type="molecule type" value="Genomic_DNA"/>
</dbReference>
<dbReference type="AlphaFoldDB" id="A0AAE3KBF1"/>
<dbReference type="Proteomes" id="UP001205843">
    <property type="component" value="Unassembled WGS sequence"/>
</dbReference>
<accession>A0AAE3KBF1</accession>
<keyword evidence="2" id="KW-1185">Reference proteome</keyword>
<proteinExistence type="predicted"/>
<name>A0AAE3KBF1_9GAMM</name>
<evidence type="ECO:0000313" key="2">
    <source>
        <dbReference type="Proteomes" id="UP001205843"/>
    </source>
</evidence>
<reference evidence="1" key="1">
    <citation type="submission" date="2022-03" db="EMBL/GenBank/DDBJ databases">
        <title>Genomic Encyclopedia of Type Strains, Phase III (KMG-III): the genomes of soil and plant-associated and newly described type strains.</title>
        <authorList>
            <person name="Whitman W."/>
        </authorList>
    </citation>
    <scope>NUCLEOTIDE SEQUENCE</scope>
    <source>
        <strain evidence="1">ANL 6-2</strain>
    </source>
</reference>
<dbReference type="PROSITE" id="PS51257">
    <property type="entry name" value="PROKAR_LIPOPROTEIN"/>
    <property type="match status" value="1"/>
</dbReference>